<organism evidence="16 17">
    <name type="scientific">Phyllostomus discolor</name>
    <name type="common">pale spear-nosed bat</name>
    <dbReference type="NCBI Taxonomy" id="89673"/>
    <lineage>
        <taxon>Eukaryota</taxon>
        <taxon>Metazoa</taxon>
        <taxon>Chordata</taxon>
        <taxon>Craniata</taxon>
        <taxon>Vertebrata</taxon>
        <taxon>Euteleostomi</taxon>
        <taxon>Mammalia</taxon>
        <taxon>Eutheria</taxon>
        <taxon>Laurasiatheria</taxon>
        <taxon>Chiroptera</taxon>
        <taxon>Yangochiroptera</taxon>
        <taxon>Phyllostomidae</taxon>
        <taxon>Phyllostominae</taxon>
        <taxon>Phyllostomus</taxon>
    </lineage>
</organism>
<evidence type="ECO:0000256" key="5">
    <source>
        <dbReference type="ARBA" id="ARBA00022475"/>
    </source>
</evidence>
<evidence type="ECO:0000256" key="8">
    <source>
        <dbReference type="ARBA" id="ARBA00022989"/>
    </source>
</evidence>
<dbReference type="EMBL" id="JABVXQ010000001">
    <property type="protein sequence ID" value="KAF6131470.1"/>
    <property type="molecule type" value="Genomic_DNA"/>
</dbReference>
<feature type="transmembrane region" description="Helical" evidence="14">
    <location>
        <begin position="282"/>
        <end position="302"/>
    </location>
</feature>
<feature type="transmembrane region" description="Helical" evidence="14">
    <location>
        <begin position="356"/>
        <end position="377"/>
    </location>
</feature>
<feature type="transmembrane region" description="Helical" evidence="14">
    <location>
        <begin position="446"/>
        <end position="467"/>
    </location>
</feature>
<dbReference type="CDD" id="cd17389">
    <property type="entry name" value="MFS_MFSD10"/>
    <property type="match status" value="1"/>
</dbReference>
<evidence type="ECO:0000259" key="15">
    <source>
        <dbReference type="PROSITE" id="PS50850"/>
    </source>
</evidence>
<keyword evidence="6 14" id="KW-0812">Transmembrane</keyword>
<dbReference type="InterPro" id="IPR011701">
    <property type="entry name" value="MFS"/>
</dbReference>
<protein>
    <recommendedName>
        <fullName evidence="12">Major facilitator superfamily domain-containing protein 10</fullName>
    </recommendedName>
    <alternativeName>
        <fullName evidence="13">Tetracycline transporter-like protein</fullName>
    </alternativeName>
</protein>
<keyword evidence="10" id="KW-0539">Nucleus</keyword>
<keyword evidence="9 14" id="KW-0472">Membrane</keyword>
<evidence type="ECO:0000256" key="6">
    <source>
        <dbReference type="ARBA" id="ARBA00022692"/>
    </source>
</evidence>
<evidence type="ECO:0000256" key="9">
    <source>
        <dbReference type="ARBA" id="ARBA00023136"/>
    </source>
</evidence>
<dbReference type="InterPro" id="IPR020846">
    <property type="entry name" value="MFS_dom"/>
</dbReference>
<dbReference type="PANTHER" id="PTHR23504">
    <property type="entry name" value="MAJOR FACILITATOR SUPERFAMILY DOMAIN-CONTAINING PROTEIN 10"/>
    <property type="match status" value="1"/>
</dbReference>
<dbReference type="GO" id="GO:0006915">
    <property type="term" value="P:apoptotic process"/>
    <property type="evidence" value="ECO:0007669"/>
    <property type="project" value="UniProtKB-KW"/>
</dbReference>
<feature type="domain" description="Major facilitator superfamily (MFS) profile" evidence="15">
    <location>
        <begin position="104"/>
        <end position="530"/>
    </location>
</feature>
<keyword evidence="8 14" id="KW-1133">Transmembrane helix</keyword>
<dbReference type="Pfam" id="PF07690">
    <property type="entry name" value="MFS_1"/>
    <property type="match status" value="1"/>
</dbReference>
<evidence type="ECO:0000256" key="11">
    <source>
        <dbReference type="ARBA" id="ARBA00058620"/>
    </source>
</evidence>
<dbReference type="PROSITE" id="PS00216">
    <property type="entry name" value="SUGAR_TRANSPORT_1"/>
    <property type="match status" value="1"/>
</dbReference>
<dbReference type="PROSITE" id="PS50850">
    <property type="entry name" value="MFS"/>
    <property type="match status" value="1"/>
</dbReference>
<feature type="transmembrane region" description="Helical" evidence="14">
    <location>
        <begin position="166"/>
        <end position="187"/>
    </location>
</feature>
<keyword evidence="4" id="KW-0813">Transport</keyword>
<dbReference type="SUPFAM" id="SSF103473">
    <property type="entry name" value="MFS general substrate transporter"/>
    <property type="match status" value="1"/>
</dbReference>
<evidence type="ECO:0000256" key="4">
    <source>
        <dbReference type="ARBA" id="ARBA00022448"/>
    </source>
</evidence>
<comment type="function">
    <text evidence="11">Probable organic anion transporter which may serve as a transporter for some non-steroidal anti-inflammatory drugs (NSAIDs) as well as other organic anions across the luminal membranes of renal proximal tubules at the final excretion step into the urine.</text>
</comment>
<dbReference type="Gene3D" id="1.20.1250.20">
    <property type="entry name" value="MFS general substrate transporter like domains"/>
    <property type="match status" value="1"/>
</dbReference>
<evidence type="ECO:0000313" key="16">
    <source>
        <dbReference type="EMBL" id="KAF6131470.1"/>
    </source>
</evidence>
<feature type="transmembrane region" description="Helical" evidence="14">
    <location>
        <begin position="104"/>
        <end position="126"/>
    </location>
</feature>
<comment type="subcellular location">
    <subcellularLocation>
        <location evidence="2">Cell membrane</location>
        <topology evidence="2">Multi-pass membrane protein</topology>
    </subcellularLocation>
    <subcellularLocation>
        <location evidence="1">Nucleus inner membrane</location>
        <topology evidence="1">Multi-pass membrane protein</topology>
    </subcellularLocation>
</comment>
<evidence type="ECO:0000256" key="1">
    <source>
        <dbReference type="ARBA" id="ARBA00004473"/>
    </source>
</evidence>
<accession>A0A834ES73</accession>
<evidence type="ECO:0000313" key="17">
    <source>
        <dbReference type="Proteomes" id="UP000664940"/>
    </source>
</evidence>
<reference evidence="16 17" key="1">
    <citation type="journal article" date="2020" name="Nature">
        <title>Six reference-quality genomes reveal evolution of bat adaptations.</title>
        <authorList>
            <person name="Jebb D."/>
            <person name="Huang Z."/>
            <person name="Pippel M."/>
            <person name="Hughes G.M."/>
            <person name="Lavrichenko K."/>
            <person name="Devanna P."/>
            <person name="Winkler S."/>
            <person name="Jermiin L.S."/>
            <person name="Skirmuntt E.C."/>
            <person name="Katzourakis A."/>
            <person name="Burkitt-Gray L."/>
            <person name="Ray D.A."/>
            <person name="Sullivan K.A.M."/>
            <person name="Roscito J.G."/>
            <person name="Kirilenko B.M."/>
            <person name="Davalos L.M."/>
            <person name="Corthals A.P."/>
            <person name="Power M.L."/>
            <person name="Jones G."/>
            <person name="Ransome R.D."/>
            <person name="Dechmann D.K.N."/>
            <person name="Locatelli A.G."/>
            <person name="Puechmaille S.J."/>
            <person name="Fedrigo O."/>
            <person name="Jarvis E.D."/>
            <person name="Hiller M."/>
            <person name="Vernes S.C."/>
            <person name="Myers E.W."/>
            <person name="Teeling E.C."/>
        </authorList>
    </citation>
    <scope>NUCLEOTIDE SEQUENCE [LARGE SCALE GENOMIC DNA]</scope>
    <source>
        <strain evidence="16">Bat1K_MPI-CBG_1</strain>
    </source>
</reference>
<sequence length="535" mass="56321">MGGAWAPAPPRPDSVPGWPFRILLSIHRSLRRSVPSARPQQVDSVSPVVGPASGAGVPRGALLQAHHTPSQAGLKCRDTMGWGAGGSCTPRPPIRQQPASETRVITVVFLGLLLDLLAFTLLLPLLPGLLESHSRAHDPLYGSWQRAVDWFAAAIGMPAEKRYNSVLFGGLIGSVFSALQFLSAPLTGAISDCLGRRPVMLLSLAGLASSYAVWAASGSFAAFLASRVIGGVSKGNVSLSTAIVADLGSPPARSRGMAVLGVAFSLGFTLGPMLGASLPVQTAPWLALLFAVSDLLFLFCFLPETLPPEKRAPSITLGLQAAADLLSPLALLRFSAVAHGQDPPTRDSLDHLRRLGLVYFLYLFLFSGLEYTLSFLAHQRFQFSSLQQGKMFFFIGLTMATIQGAYARRIGPGREVAAVKRAILLLVPAFLLIGWGHTLPVLGLGLLLYSFAAAVVVPCLSSVVAGYGSPGQKGTVMGTLRSLGALARAVGPMAAASVYWLVGAPACFTVCSVLFLLPFLLLRTLPPLGGTLKAE</sequence>
<dbReference type="Proteomes" id="UP000664940">
    <property type="component" value="Unassembled WGS sequence"/>
</dbReference>
<dbReference type="AlphaFoldDB" id="A0A834ES73"/>
<name>A0A834ES73_9CHIR</name>
<feature type="transmembrane region" description="Helical" evidence="14">
    <location>
        <begin position="418"/>
        <end position="439"/>
    </location>
</feature>
<comment type="caution">
    <text evidence="16">The sequence shown here is derived from an EMBL/GenBank/DDBJ whole genome shotgun (WGS) entry which is preliminary data.</text>
</comment>
<dbReference type="GO" id="GO:0005637">
    <property type="term" value="C:nuclear inner membrane"/>
    <property type="evidence" value="ECO:0007669"/>
    <property type="project" value="UniProtKB-SubCell"/>
</dbReference>
<comment type="similarity">
    <text evidence="3">Belongs to the major facilitator superfamily.</text>
</comment>
<feature type="transmembrane region" description="Helical" evidence="14">
    <location>
        <begin position="199"/>
        <end position="217"/>
    </location>
</feature>
<feature type="transmembrane region" description="Helical" evidence="14">
    <location>
        <begin position="257"/>
        <end position="276"/>
    </location>
</feature>
<feature type="transmembrane region" description="Helical" evidence="14">
    <location>
        <begin position="498"/>
        <end position="522"/>
    </location>
</feature>
<evidence type="ECO:0000256" key="2">
    <source>
        <dbReference type="ARBA" id="ARBA00004651"/>
    </source>
</evidence>
<dbReference type="FunFam" id="1.20.1250.20:FF:000181">
    <property type="entry name" value="Major facilitator superfamily domain-containing protein 10"/>
    <property type="match status" value="1"/>
</dbReference>
<feature type="transmembrane region" description="Helical" evidence="14">
    <location>
        <begin position="389"/>
        <end position="406"/>
    </location>
</feature>
<proteinExistence type="inferred from homology"/>
<evidence type="ECO:0000256" key="10">
    <source>
        <dbReference type="ARBA" id="ARBA00023242"/>
    </source>
</evidence>
<evidence type="ECO:0000256" key="14">
    <source>
        <dbReference type="SAM" id="Phobius"/>
    </source>
</evidence>
<evidence type="ECO:0000256" key="12">
    <source>
        <dbReference type="ARBA" id="ARBA00074276"/>
    </source>
</evidence>
<dbReference type="InterPro" id="IPR036259">
    <property type="entry name" value="MFS_trans_sf"/>
</dbReference>
<dbReference type="GO" id="GO:0031526">
    <property type="term" value="C:brush border membrane"/>
    <property type="evidence" value="ECO:0007669"/>
    <property type="project" value="TreeGrafter"/>
</dbReference>
<dbReference type="InterPro" id="IPR005829">
    <property type="entry name" value="Sugar_transporter_CS"/>
</dbReference>
<dbReference type="GO" id="GO:0022857">
    <property type="term" value="F:transmembrane transporter activity"/>
    <property type="evidence" value="ECO:0007669"/>
    <property type="project" value="InterPro"/>
</dbReference>
<keyword evidence="7" id="KW-0053">Apoptosis</keyword>
<keyword evidence="5" id="KW-1003">Cell membrane</keyword>
<evidence type="ECO:0000256" key="7">
    <source>
        <dbReference type="ARBA" id="ARBA00022703"/>
    </source>
</evidence>
<dbReference type="PANTHER" id="PTHR23504:SF31">
    <property type="entry name" value="MAJOR FACILITATOR SUPERFAMILY DOMAIN-CONTAINING PROTEIN 10"/>
    <property type="match status" value="1"/>
</dbReference>
<gene>
    <name evidence="16" type="ORF">HJG60_012937</name>
</gene>
<evidence type="ECO:0000256" key="3">
    <source>
        <dbReference type="ARBA" id="ARBA00008335"/>
    </source>
</evidence>
<evidence type="ECO:0000256" key="13">
    <source>
        <dbReference type="ARBA" id="ARBA00082130"/>
    </source>
</evidence>